<dbReference type="InterPro" id="IPR013783">
    <property type="entry name" value="Ig-like_fold"/>
</dbReference>
<dbReference type="PANTHER" id="PTHR46957">
    <property type="entry name" value="CYTOKINE RECEPTOR"/>
    <property type="match status" value="1"/>
</dbReference>
<feature type="domain" description="Fibronectin type-III" evidence="13">
    <location>
        <begin position="2246"/>
        <end position="2333"/>
    </location>
</feature>
<feature type="disulfide bond" evidence="10">
    <location>
        <begin position="850"/>
        <end position="859"/>
    </location>
</feature>
<dbReference type="Pfam" id="PF02210">
    <property type="entry name" value="Laminin_G_2"/>
    <property type="match status" value="3"/>
</dbReference>
<dbReference type="OrthoDB" id="9998666at2759"/>
<feature type="disulfide bond" evidence="10">
    <location>
        <begin position="653"/>
        <end position="662"/>
    </location>
</feature>
<evidence type="ECO:0000313" key="15">
    <source>
        <dbReference type="EMBL" id="VDI70054.1"/>
    </source>
</evidence>
<dbReference type="Pfam" id="PF00053">
    <property type="entry name" value="EGF_laminin"/>
    <property type="match status" value="9"/>
</dbReference>
<dbReference type="PROSITE" id="PS50027">
    <property type="entry name" value="EGF_LAM_2"/>
    <property type="match status" value="7"/>
</dbReference>
<dbReference type="FunFam" id="2.10.25.10:FF:000011">
    <property type="entry name" value="Cadherin EGF LAG seven-pass G-type receptor"/>
    <property type="match status" value="1"/>
</dbReference>
<dbReference type="SMART" id="SM00282">
    <property type="entry name" value="LamG"/>
    <property type="match status" value="2"/>
</dbReference>
<evidence type="ECO:0000256" key="9">
    <source>
        <dbReference type="ARBA" id="ARBA00023292"/>
    </source>
</evidence>
<keyword evidence="8" id="KW-0966">Cell projection</keyword>
<dbReference type="SMART" id="SM00180">
    <property type="entry name" value="EGF_Lam"/>
    <property type="match status" value="10"/>
</dbReference>
<dbReference type="InterPro" id="IPR001791">
    <property type="entry name" value="Laminin_G"/>
</dbReference>
<dbReference type="Pfam" id="PF00041">
    <property type="entry name" value="fn3"/>
    <property type="match status" value="8"/>
</dbReference>
<dbReference type="Gene3D" id="2.60.120.260">
    <property type="entry name" value="Galactose-binding domain-like"/>
    <property type="match status" value="1"/>
</dbReference>
<evidence type="ECO:0000259" key="13">
    <source>
        <dbReference type="PROSITE" id="PS50853"/>
    </source>
</evidence>
<dbReference type="FunFam" id="2.10.25.10:FF:000388">
    <property type="entry name" value="Laminin subunit alpha"/>
    <property type="match status" value="1"/>
</dbReference>
<dbReference type="Gene3D" id="2.10.25.10">
    <property type="entry name" value="Laminin"/>
    <property type="match status" value="6"/>
</dbReference>
<dbReference type="SUPFAM" id="SSF57196">
    <property type="entry name" value="EGF/Laminin"/>
    <property type="match status" value="6"/>
</dbReference>
<comment type="caution">
    <text evidence="10">Lacks conserved residue(s) required for the propagation of feature annotation.</text>
</comment>
<dbReference type="GO" id="GO:0005576">
    <property type="term" value="C:extracellular region"/>
    <property type="evidence" value="ECO:0007669"/>
    <property type="project" value="UniProtKB-SubCell"/>
</dbReference>
<protein>
    <submittedName>
        <fullName evidence="15">Usherin</fullName>
    </submittedName>
</protein>
<sequence length="2864" mass="318426">MDIELRGTSTSCMAKQNRIMCKVTLYIIYLFSFTIKFSYSQKHFPPLTNIAQDRPSVTYPSDSTCGIPTRNAYCISSIYKASIDQCVQDFCVQSCPNRTSLPLHTDLLIGISLGFRECVITDKFNKKPESSLGEFSTYFMKLGPDCYITPSVTPPIYGEGAVTFTVWVWREEENYGTLVQKQSTNTSAVVYHIQIDSTGVVYTYQTADGIETITVPEAYKTIVSFYINGVGPGYSATYTTEVTEPLLDETGTLRVGQDHSGNGQFLGRIQDFFVYSTTLSNREIQEIYTGFLPDLRVQTNCRCPVTHPRVRPDKTHYCIPNNVIDNSGDVILRLNDEAHFLEYINDGDSNSVWLSKFQNKVEISIDLGDIFQVFYVVLQFYSPFSKAVTIERKQNYSSDWTTWQYYAEDCQHYYGQPNNGPLLTPTSVNCLQFVQDDIPYSGGQITFKILSPEPVTRPAYNQFYETPELQDFVKASIIKITLEDHYYSNHFRHEYFGMSEITVSGRCDCNGHANDCDTSGMPYTCNCTTDSHTEGSKCERCHPLYNNKGYKLGDQINSYNCKQCECHSHADICIYDVDLDLFPDNHDLGGGGVCQNCKHNTTGQFCDICLTYFFRPVGKSKYDKDVCSQCDCLMDGVNNVNLDCEKDGGQCNCKSYVESRQCDTCKPGFYNLQATNPDGCDNCSCVTMGTQHGDVTCHPITGVYDKCDACKYGYYNLTDTNPLGCTPCDCNPMGATSQFCEPFTGQCPCEDRVVGRKCDVCTSGYYDFFNNCVPCKCDVQGTIPGSICNAVTGQCVCKTNVQGLACNECADGSYAFGASTDKGCNDCTCDLAGTINSTSSCDKVSGNCHCKENVEGMSCNQCKGNTFGLNITDPEGCQSCKCDPTGTQSGNSSTDLACDQNTGQCSCLAKRFGRTCDDCEQDYYINPTPGGGCNPCGCDSTGTLPLTHCDSMTGQCYCKQQGSGVTGRACNECFEKFYNFNKRIGNCSRCDCYEPGSKSEFCDLVSGQCECKDFVTSRRCDTCVTGSSHLNADNPYGCSKIPAQQPPPLHTQLSSEALHLYWYEPDYTNGVINSYRLFRNATLVFVGNGSDMEFNDTGLLAFTKYTYVIEATNDFGSIYSPAVTFQTLPGIPVGIVLINTMAVTVNTATLSWNQPVNINGPLSSYSVQSETIGSNNRTVHWTGMTKSAEIIDLVPFTNYTVFVITCTPGGCHESWPTSFFTKSAPPSGMAAPLIDIVSYSELNITWVPPEKANGIIIYYELWMRGAKKPDGFYDPIPTRIFHPGGQYNPRPTLSPQENTLPPPDTGYIMSGLEPFTWYEFQVLAENNKGKTASPWIGSKTGEAVPLEISTPKVLPHSSTAVTINWTAPSENEARGIIQSYGVFFFEPTNETAFPFAPPFMWKLLVTTDPNITTHTLHQLEPYTNYTFKIQVCNHVGCINSTDSHGSTLQAIPEGFSKPHIDSLSSTVIRITWSPPLLLNGPQPVYSVQKTETSLSFPANVIQGTRFPGGGYYKFPASIIPFNVGFTGIRFWFRTKTTDSLLMFAGSVGNQDEFIALQFKSGRPWFLFDPQGCTSYVEIDPLMDDDRTYNDNEWHYLRVMRDNEYSMIQIDNKYQGCSSFVTPTNDEGLPYNDQEWHFLEAKREGKIASISIDVRWTGVRENTCATGTIIGPTSGLYIGGVPKNFVRRVGGPDSRKQVLEKSFQGCIKDVEILQQLYPVEVWEPLDWTQAETFELAFANWQGCPTNLDSGAHFMGQGYLTLLWNRLEVKDVIGLHLTMRTDMKTGLLFFTYGGPGLYFYLGMINGALHMQFSNNVATGSVTFSRSDISLCDGYWHTIAVKKTNQQAEITINSITVSNGDSNFSLKVETVSPVFIGGIPDNSEATQFVKDNGLTLPFVGFGGCLRDVRVQNYIPFFYPVYLNFVVSAVTLSNVNLDGCSPFQIPSRTCREDILDYIYNGTEYLYEDKNLTPYSDYLYRVYANNQAGHGMSPWSYGRTLEGAPKGLSAPYDVVVVTGYVITAKWQQPDLISGLLQKYVLRAHNIEHPDILPVEAEYDDKTFQAPEDVPAPTALADIDSMTLMWQDPGKPNGLITGYFLYKDAELIYTGGERMFNISDLQVYTSYQFYIRACTIVGCTNSPVAALSTSQLPPSFMKTPQLTVLGTTEIEVRWEEPQQLNGVLERYVIYVSQFPVVNGHVVYNNSDFFTDFIISELLPGTVYYIIVAACTGGGCTLSSQSTVRTEESSPEGVEEPTIISLSYSELNVTWNRPLRPNGHITAYFLYHNEVLIYQGLLFSHLLSGLEPFSLHTFRVVACTVKGCGSSRLINGRTLEAKPNGFVVMEAKIHDSRTISVKWTPPDTPNGLIHYNIFLNGLFYKDPDNWDYSTIEDRRSVYNNTVSNQWVQVTPVIPMSTYSVQVNASNTAGYILSNTLQLDMPEGSPDGVEPPTVISQTSTSVTATWSSVGRQNAGDAPVYVIQFRDRNNSTIVKDIFGPTTSYMYTKQQLQPYMEYDFRIKATNSQGSTYSPWVMMVTLQDKPIGLDPPMIVDIGTRSVNLTWQAPLISNGYIAEYKIYVNGILAKSATFDEMPLTIEDLAPFELYSFIVEACTSGGCTNSSLSNIIRTLPDLPEEFSMPTLTSLTPTSVLITWSEPVHLNGLISEYIIERYSSETQSNPVVITLILPSTDLAYVDESVELSPFTTYNYRIMVRNDAGATFTPWSAVTTMSAKPSELLPPAVQKVSPTSLEVTWQPPRKPNGILEYYTIRLPNPSVEIRNTSLQTVVIEDLFPYTQFFITLTACTDAGCTESTVVVVRTDATVPEGQDPPLPIVVSQTIISIAWSSPNRDNGPNIRYELSRMKLRQPLEGMK</sequence>
<feature type="domain" description="Fibronectin type-III" evidence="13">
    <location>
        <begin position="1228"/>
        <end position="1346"/>
    </location>
</feature>
<dbReference type="InterPro" id="IPR003961">
    <property type="entry name" value="FN3_dom"/>
</dbReference>
<comment type="subcellular location">
    <subcellularLocation>
        <location evidence="1">Cell projection</location>
    </subcellularLocation>
    <subcellularLocation>
        <location evidence="2">Secreted</location>
    </subcellularLocation>
</comment>
<keyword evidence="5" id="KW-0677">Repeat</keyword>
<feature type="disulfide bond" evidence="10">
    <location>
        <begin position="919"/>
        <end position="933"/>
    </location>
</feature>
<dbReference type="PROSITE" id="PS50853">
    <property type="entry name" value="FN3"/>
    <property type="match status" value="11"/>
</dbReference>
<feature type="disulfide bond" evidence="10">
    <location>
        <begin position="749"/>
        <end position="758"/>
    </location>
</feature>
<feature type="domain" description="Fibronectin type-III" evidence="13">
    <location>
        <begin position="2440"/>
        <end position="2536"/>
    </location>
</feature>
<dbReference type="CDD" id="cd00063">
    <property type="entry name" value="FN3"/>
    <property type="match status" value="12"/>
</dbReference>
<feature type="domain" description="Fibronectin type-III" evidence="13">
    <location>
        <begin position="2060"/>
        <end position="2146"/>
    </location>
</feature>
<feature type="domain" description="Laminin EGF-like" evidence="12">
    <location>
        <begin position="936"/>
        <end position="989"/>
    </location>
</feature>
<evidence type="ECO:0000313" key="16">
    <source>
        <dbReference type="Proteomes" id="UP000596742"/>
    </source>
</evidence>
<feature type="domain" description="Laminin EGF-like" evidence="12">
    <location>
        <begin position="728"/>
        <end position="774"/>
    </location>
</feature>
<keyword evidence="16" id="KW-1185">Reference proteome</keyword>
<keyword evidence="6 10" id="KW-1015">Disulfide bond</keyword>
<keyword evidence="7" id="KW-0325">Glycoprotein</keyword>
<dbReference type="Gene3D" id="2.170.300.10">
    <property type="entry name" value="Tie2 ligand-binding domain superfamily"/>
    <property type="match status" value="2"/>
</dbReference>
<feature type="domain" description="Laminin N-terminal" evidence="14">
    <location>
        <begin position="280"/>
        <end position="506"/>
    </location>
</feature>
<evidence type="ECO:0000259" key="14">
    <source>
        <dbReference type="PROSITE" id="PS51117"/>
    </source>
</evidence>
<feature type="domain" description="Laminin EGF-like" evidence="12">
    <location>
        <begin position="630"/>
        <end position="682"/>
    </location>
</feature>
<feature type="domain" description="Laminin EGF-like" evidence="12">
    <location>
        <begin position="990"/>
        <end position="1040"/>
    </location>
</feature>
<dbReference type="InterPro" id="IPR008211">
    <property type="entry name" value="Laminin_N"/>
</dbReference>
<dbReference type="FunFam" id="2.10.25.10:FF:000275">
    <property type="entry name" value="usherin"/>
    <property type="match status" value="1"/>
</dbReference>
<keyword evidence="4" id="KW-0732">Signal</keyword>
<keyword evidence="3" id="KW-0964">Secreted</keyword>
<dbReference type="Gene3D" id="2.60.40.10">
    <property type="entry name" value="Immunoglobulins"/>
    <property type="match status" value="12"/>
</dbReference>
<dbReference type="SUPFAM" id="SSF49899">
    <property type="entry name" value="Concanavalin A-like lectins/glucanases"/>
    <property type="match status" value="4"/>
</dbReference>
<dbReference type="FunFam" id="2.10.25.10:FF:000090">
    <property type="entry name" value="laminin subunit alpha"/>
    <property type="match status" value="3"/>
</dbReference>
<feature type="disulfide bond" evidence="10">
    <location>
        <begin position="907"/>
        <end position="916"/>
    </location>
</feature>
<dbReference type="SMART" id="SM00060">
    <property type="entry name" value="FN3"/>
    <property type="match status" value="13"/>
</dbReference>
<dbReference type="PANTHER" id="PTHR46957:SF7">
    <property type="entry name" value="USHERIN"/>
    <property type="match status" value="1"/>
</dbReference>
<dbReference type="PROSITE" id="PS51117">
    <property type="entry name" value="LAMININ_NTER"/>
    <property type="match status" value="1"/>
</dbReference>
<dbReference type="SMART" id="SM00136">
    <property type="entry name" value="LamNT"/>
    <property type="match status" value="1"/>
</dbReference>
<feature type="disulfide bond" evidence="10">
    <location>
        <begin position="797"/>
        <end position="806"/>
    </location>
</feature>
<comment type="caution">
    <text evidence="15">The sequence shown here is derived from an EMBL/GenBank/DDBJ whole genome shotgun (WGS) entry which is preliminary data.</text>
</comment>
<dbReference type="Proteomes" id="UP000596742">
    <property type="component" value="Unassembled WGS sequence"/>
</dbReference>
<dbReference type="SUPFAM" id="SSF49785">
    <property type="entry name" value="Galactose-binding domain-like"/>
    <property type="match status" value="1"/>
</dbReference>
<feature type="disulfide bond" evidence="10">
    <location>
        <begin position="990"/>
        <end position="1002"/>
    </location>
</feature>
<dbReference type="Gene3D" id="2.60.120.200">
    <property type="match status" value="4"/>
</dbReference>
<feature type="disulfide bond" evidence="10">
    <location>
        <begin position="730"/>
        <end position="747"/>
    </location>
</feature>
<dbReference type="EMBL" id="UYJE01009103">
    <property type="protein sequence ID" value="VDI70054.1"/>
    <property type="molecule type" value="Genomic_DNA"/>
</dbReference>
<dbReference type="FunFam" id="2.10.25.10:FF:000105">
    <property type="entry name" value="laminin subunit gamma-1"/>
    <property type="match status" value="1"/>
</dbReference>
<feature type="domain" description="Laminin G" evidence="11">
    <location>
        <begin position="1747"/>
        <end position="1936"/>
    </location>
</feature>
<evidence type="ECO:0000256" key="7">
    <source>
        <dbReference type="ARBA" id="ARBA00023180"/>
    </source>
</evidence>
<feature type="domain" description="Laminin EGF-like" evidence="12">
    <location>
        <begin position="880"/>
        <end position="935"/>
    </location>
</feature>
<evidence type="ECO:0000256" key="6">
    <source>
        <dbReference type="ARBA" id="ARBA00023157"/>
    </source>
</evidence>
<feature type="domain" description="Fibronectin type-III" evidence="13">
    <location>
        <begin position="2628"/>
        <end position="2727"/>
    </location>
</feature>
<feature type="disulfide bond" evidence="10">
    <location>
        <begin position="728"/>
        <end position="740"/>
    </location>
</feature>
<dbReference type="InterPro" id="IPR013320">
    <property type="entry name" value="ConA-like_dom_sf"/>
</dbReference>
<feature type="domain" description="Fibronectin type-III" evidence="13">
    <location>
        <begin position="2537"/>
        <end position="2624"/>
    </location>
</feature>
<dbReference type="CDD" id="cd00110">
    <property type="entry name" value="LamG"/>
    <property type="match status" value="2"/>
</dbReference>
<keyword evidence="9 10" id="KW-0424">Laminin EGF-like domain</keyword>
<feature type="disulfide bond" evidence="10">
    <location>
        <begin position="992"/>
        <end position="1009"/>
    </location>
</feature>
<feature type="domain" description="Fibronectin type-III" evidence="13">
    <location>
        <begin position="2147"/>
        <end position="2245"/>
    </location>
</feature>
<feature type="domain" description="Fibronectin type-III" evidence="13">
    <location>
        <begin position="1347"/>
        <end position="1454"/>
    </location>
</feature>
<feature type="domain" description="Laminin EGF-like" evidence="12">
    <location>
        <begin position="775"/>
        <end position="826"/>
    </location>
</feature>
<dbReference type="InterPro" id="IPR008979">
    <property type="entry name" value="Galactose-bd-like_sf"/>
</dbReference>
<feature type="domain" description="Laminin G" evidence="11">
    <location>
        <begin position="1501"/>
        <end position="1742"/>
    </location>
</feature>
<evidence type="ECO:0000259" key="11">
    <source>
        <dbReference type="PROSITE" id="PS50025"/>
    </source>
</evidence>
<evidence type="ECO:0000256" key="8">
    <source>
        <dbReference type="ARBA" id="ARBA00023273"/>
    </source>
</evidence>
<feature type="disulfide bond" evidence="10">
    <location>
        <begin position="973"/>
        <end position="987"/>
    </location>
</feature>
<gene>
    <name evidence="15" type="ORF">MGAL_10B029323</name>
</gene>
<reference evidence="15" key="1">
    <citation type="submission" date="2018-11" db="EMBL/GenBank/DDBJ databases">
        <authorList>
            <person name="Alioto T."/>
            <person name="Alioto T."/>
        </authorList>
    </citation>
    <scope>NUCLEOTIDE SEQUENCE</scope>
</reference>
<dbReference type="PROSITE" id="PS50025">
    <property type="entry name" value="LAM_G_DOMAIN"/>
    <property type="match status" value="2"/>
</dbReference>
<evidence type="ECO:0000256" key="4">
    <source>
        <dbReference type="ARBA" id="ARBA00022729"/>
    </source>
</evidence>
<dbReference type="InterPro" id="IPR036116">
    <property type="entry name" value="FN3_sf"/>
</dbReference>
<feature type="domain" description="Fibronectin type-III" evidence="13">
    <location>
        <begin position="2728"/>
        <end position="2814"/>
    </location>
</feature>
<organism evidence="15 16">
    <name type="scientific">Mytilus galloprovincialis</name>
    <name type="common">Mediterranean mussel</name>
    <dbReference type="NCBI Taxonomy" id="29158"/>
    <lineage>
        <taxon>Eukaryota</taxon>
        <taxon>Metazoa</taxon>
        <taxon>Spiralia</taxon>
        <taxon>Lophotrochozoa</taxon>
        <taxon>Mollusca</taxon>
        <taxon>Bivalvia</taxon>
        <taxon>Autobranchia</taxon>
        <taxon>Pteriomorphia</taxon>
        <taxon>Mytilida</taxon>
        <taxon>Mytiloidea</taxon>
        <taxon>Mytilidae</taxon>
        <taxon>Mytilinae</taxon>
        <taxon>Mytilus</taxon>
    </lineage>
</organism>
<feature type="domain" description="Fibronectin type-III" evidence="13">
    <location>
        <begin position="1043"/>
        <end position="1130"/>
    </location>
</feature>
<evidence type="ECO:0000256" key="3">
    <source>
        <dbReference type="ARBA" id="ARBA00022525"/>
    </source>
</evidence>
<dbReference type="PROSITE" id="PS01248">
    <property type="entry name" value="EGF_LAM_1"/>
    <property type="match status" value="2"/>
</dbReference>
<evidence type="ECO:0000256" key="10">
    <source>
        <dbReference type="PROSITE-ProRule" id="PRU00460"/>
    </source>
</evidence>
<evidence type="ECO:0000259" key="12">
    <source>
        <dbReference type="PROSITE" id="PS50027"/>
    </source>
</evidence>
<evidence type="ECO:0000256" key="2">
    <source>
        <dbReference type="ARBA" id="ARBA00004613"/>
    </source>
</evidence>
<feature type="domain" description="Laminin EGF-like" evidence="12">
    <location>
        <begin position="827"/>
        <end position="879"/>
    </location>
</feature>
<accession>A0A8B6GWE2</accession>
<dbReference type="Pfam" id="PF00055">
    <property type="entry name" value="Laminin_N"/>
    <property type="match status" value="1"/>
</dbReference>
<dbReference type="InterPro" id="IPR050713">
    <property type="entry name" value="RTP_Phos/Ushers"/>
</dbReference>
<feature type="domain" description="Fibronectin type-III" evidence="13">
    <location>
        <begin position="1132"/>
        <end position="1226"/>
    </location>
</feature>
<dbReference type="PRINTS" id="PR00011">
    <property type="entry name" value="EGFLAMININ"/>
</dbReference>
<dbReference type="InterPro" id="IPR002049">
    <property type="entry name" value="LE_dom"/>
</dbReference>
<dbReference type="SUPFAM" id="SSF49265">
    <property type="entry name" value="Fibronectin type III"/>
    <property type="match status" value="9"/>
</dbReference>
<feature type="disulfide bond" evidence="10">
    <location>
        <begin position="1011"/>
        <end position="1020"/>
    </location>
</feature>
<dbReference type="FunFam" id="2.60.40.10:FF:001004">
    <property type="entry name" value="Usherin"/>
    <property type="match status" value="1"/>
</dbReference>
<evidence type="ECO:0000256" key="1">
    <source>
        <dbReference type="ARBA" id="ARBA00004316"/>
    </source>
</evidence>
<dbReference type="GO" id="GO:0042995">
    <property type="term" value="C:cell projection"/>
    <property type="evidence" value="ECO:0007669"/>
    <property type="project" value="UniProtKB-SubCell"/>
</dbReference>
<evidence type="ECO:0000256" key="5">
    <source>
        <dbReference type="ARBA" id="ARBA00022737"/>
    </source>
</evidence>
<proteinExistence type="predicted"/>
<dbReference type="CDD" id="cd00055">
    <property type="entry name" value="EGF_Lam"/>
    <property type="match status" value="9"/>
</dbReference>
<name>A0A8B6GWE2_MYTGA</name>